<evidence type="ECO:0000259" key="3">
    <source>
        <dbReference type="Pfam" id="PF16220"/>
    </source>
</evidence>
<dbReference type="Pfam" id="PF16220">
    <property type="entry name" value="DUF4880"/>
    <property type="match status" value="1"/>
</dbReference>
<organism evidence="4 5">
    <name type="scientific">Sphingomonas psychrolutea</name>
    <dbReference type="NCBI Taxonomy" id="1259676"/>
    <lineage>
        <taxon>Bacteria</taxon>
        <taxon>Pseudomonadati</taxon>
        <taxon>Pseudomonadota</taxon>
        <taxon>Alphaproteobacteria</taxon>
        <taxon>Sphingomonadales</taxon>
        <taxon>Sphingomonadaceae</taxon>
        <taxon>Sphingomonas</taxon>
    </lineage>
</organism>
<dbReference type="PANTHER" id="PTHR30273:SF2">
    <property type="entry name" value="PROTEIN FECR"/>
    <property type="match status" value="1"/>
</dbReference>
<dbReference type="Gene3D" id="2.60.120.1440">
    <property type="match status" value="1"/>
</dbReference>
<dbReference type="EMBL" id="BMDW01000024">
    <property type="protein sequence ID" value="GGA59078.1"/>
    <property type="molecule type" value="Genomic_DNA"/>
</dbReference>
<accession>A0ABQ1H752</accession>
<evidence type="ECO:0000313" key="5">
    <source>
        <dbReference type="Proteomes" id="UP000618591"/>
    </source>
</evidence>
<dbReference type="Pfam" id="PF04773">
    <property type="entry name" value="FecR"/>
    <property type="match status" value="1"/>
</dbReference>
<sequence>MVMSDPGAKSDDAVRREASDWVALIHDADAAVDRAAFERWRASDPRHAAAYARAERAWDSAALLGQTSFGRARSLPERRRFFDRPQVRYAFAVAAVLVVAILGLSVSGVGLFRPHPSSQATELASRVGQIRQVALADGSTVTLDTDSVLRIAFTGTERRLYLSRGRARFVVAHDAARPFVVIAGNGSVTARGTIFDVAVADNRVKVVLLRGIVEVRDGRPSAVTAQPAIARLSPGQQISFGTAEPLVAPQPAATIDAQWTAGMLSFDSTRLADAITQANRYSRAKISLADPALGDLRITGAFHSGDAVGLAESIAESLGLRAAKTPQGDVVISAPPSVPAT</sequence>
<dbReference type="PIRSF" id="PIRSF018266">
    <property type="entry name" value="FecR"/>
    <property type="match status" value="1"/>
</dbReference>
<evidence type="ECO:0000313" key="4">
    <source>
        <dbReference type="EMBL" id="GGA59078.1"/>
    </source>
</evidence>
<gene>
    <name evidence="4" type="ORF">GCM10011395_31730</name>
</gene>
<dbReference type="InterPro" id="IPR012373">
    <property type="entry name" value="Ferrdict_sens_TM"/>
</dbReference>
<keyword evidence="1" id="KW-0812">Transmembrane</keyword>
<keyword evidence="5" id="KW-1185">Reference proteome</keyword>
<dbReference type="Proteomes" id="UP000618591">
    <property type="component" value="Unassembled WGS sequence"/>
</dbReference>
<name>A0ABQ1H752_9SPHN</name>
<protein>
    <submittedName>
        <fullName evidence="4">Transcriptional regulator</fullName>
    </submittedName>
</protein>
<comment type="caution">
    <text evidence="4">The sequence shown here is derived from an EMBL/GenBank/DDBJ whole genome shotgun (WGS) entry which is preliminary data.</text>
</comment>
<dbReference type="InterPro" id="IPR006860">
    <property type="entry name" value="FecR"/>
</dbReference>
<dbReference type="Gene3D" id="3.55.50.30">
    <property type="match status" value="1"/>
</dbReference>
<keyword evidence="1" id="KW-0472">Membrane</keyword>
<evidence type="ECO:0000256" key="1">
    <source>
        <dbReference type="SAM" id="Phobius"/>
    </source>
</evidence>
<keyword evidence="1" id="KW-1133">Transmembrane helix</keyword>
<evidence type="ECO:0000259" key="2">
    <source>
        <dbReference type="Pfam" id="PF04773"/>
    </source>
</evidence>
<proteinExistence type="predicted"/>
<dbReference type="InterPro" id="IPR032623">
    <property type="entry name" value="FecR_N"/>
</dbReference>
<feature type="domain" description="FecR protein" evidence="2">
    <location>
        <begin position="123"/>
        <end position="214"/>
    </location>
</feature>
<dbReference type="PANTHER" id="PTHR30273">
    <property type="entry name" value="PERIPLASMIC SIGNAL SENSOR AND SIGMA FACTOR ACTIVATOR FECR-RELATED"/>
    <property type="match status" value="1"/>
</dbReference>
<reference evidence="5" key="1">
    <citation type="journal article" date="2019" name="Int. J. Syst. Evol. Microbiol.">
        <title>The Global Catalogue of Microorganisms (GCM) 10K type strain sequencing project: providing services to taxonomists for standard genome sequencing and annotation.</title>
        <authorList>
            <consortium name="The Broad Institute Genomics Platform"/>
            <consortium name="The Broad Institute Genome Sequencing Center for Infectious Disease"/>
            <person name="Wu L."/>
            <person name="Ma J."/>
        </authorList>
    </citation>
    <scope>NUCLEOTIDE SEQUENCE [LARGE SCALE GENOMIC DNA]</scope>
    <source>
        <strain evidence="5">CGMCC 1.10106</strain>
    </source>
</reference>
<feature type="domain" description="FecR N-terminal" evidence="3">
    <location>
        <begin position="16"/>
        <end position="56"/>
    </location>
</feature>
<feature type="transmembrane region" description="Helical" evidence="1">
    <location>
        <begin position="89"/>
        <end position="112"/>
    </location>
</feature>